<evidence type="ECO:0000256" key="10">
    <source>
        <dbReference type="ARBA" id="ARBA00023242"/>
    </source>
</evidence>
<evidence type="ECO:0000256" key="12">
    <source>
        <dbReference type="SAM" id="MobiDB-lite"/>
    </source>
</evidence>
<dbReference type="InterPro" id="IPR036236">
    <property type="entry name" value="Znf_C2H2_sf"/>
</dbReference>
<dbReference type="PROSITE" id="PS00028">
    <property type="entry name" value="ZINC_FINGER_C2H2_1"/>
    <property type="match status" value="4"/>
</dbReference>
<dbReference type="SUPFAM" id="SSF57667">
    <property type="entry name" value="beta-beta-alpha zinc fingers"/>
    <property type="match status" value="3"/>
</dbReference>
<evidence type="ECO:0000256" key="7">
    <source>
        <dbReference type="ARBA" id="ARBA00023015"/>
    </source>
</evidence>
<feature type="domain" description="C2H2-type" evidence="14">
    <location>
        <begin position="294"/>
        <end position="321"/>
    </location>
</feature>
<comment type="subcellular location">
    <subcellularLocation>
        <location evidence="2">Nucleus</location>
    </subcellularLocation>
</comment>
<dbReference type="SMART" id="SM00355">
    <property type="entry name" value="ZnF_C2H2"/>
    <property type="match status" value="4"/>
</dbReference>
<reference evidence="15" key="2">
    <citation type="submission" date="2025-08" db="UniProtKB">
        <authorList>
            <consortium name="Ensembl"/>
        </authorList>
    </citation>
    <scope>IDENTIFICATION</scope>
</reference>
<evidence type="ECO:0000256" key="9">
    <source>
        <dbReference type="ARBA" id="ARBA00023163"/>
    </source>
</evidence>
<feature type="transmembrane region" description="Helical" evidence="13">
    <location>
        <begin position="17"/>
        <end position="37"/>
    </location>
</feature>
<keyword evidence="8" id="KW-0238">DNA-binding</keyword>
<feature type="domain" description="C2H2-type" evidence="14">
    <location>
        <begin position="210"/>
        <end position="237"/>
    </location>
</feature>
<evidence type="ECO:0000256" key="1">
    <source>
        <dbReference type="ARBA" id="ARBA00003767"/>
    </source>
</evidence>
<dbReference type="InterPro" id="IPR013087">
    <property type="entry name" value="Znf_C2H2_type"/>
</dbReference>
<evidence type="ECO:0000256" key="6">
    <source>
        <dbReference type="ARBA" id="ARBA00022833"/>
    </source>
</evidence>
<dbReference type="FunFam" id="3.30.160.60:FF:000097">
    <property type="entry name" value="Zinc finger protein"/>
    <property type="match status" value="1"/>
</dbReference>
<protein>
    <recommendedName>
        <fullName evidence="14">C2H2-type domain-containing protein</fullName>
    </recommendedName>
</protein>
<dbReference type="GO" id="GO:0000978">
    <property type="term" value="F:RNA polymerase II cis-regulatory region sequence-specific DNA binding"/>
    <property type="evidence" value="ECO:0007669"/>
    <property type="project" value="TreeGrafter"/>
</dbReference>
<name>A0A669BQ87_ORENI</name>
<feature type="region of interest" description="Disordered" evidence="12">
    <location>
        <begin position="129"/>
        <end position="171"/>
    </location>
</feature>
<evidence type="ECO:0000256" key="2">
    <source>
        <dbReference type="ARBA" id="ARBA00004123"/>
    </source>
</evidence>
<dbReference type="FunFam" id="3.30.160.60:FF:000624">
    <property type="entry name" value="zinc finger protein 697"/>
    <property type="match status" value="1"/>
</dbReference>
<sequence>MSPTERKTPYNKLTHQLVIYSAYTFLSFVLSLCLSLTNCSRLCCTPAPAGALTVNIKFNNRKLTKHVILFLLVFGHIFQLTTEQVPYYLVISETCVVVFFKSVALDFPQQDCKDENPLVLKQDTETFPAHEESDHSDLEPSSDQLLSQNPLDTDQDESKESYRNKSEQIVSGLKVQNHKTAHLCSTCGKKCNKMEKLNRHEQIHTGEKPRSCSICGKRFSQKSHSKQHMPVHTGEKLHSCGTCGKRFSRKSVLTRHMLIHTGEKQHSCRICGNGFSRKEHLNRHMEFHTNEKQYSCSTRGKRFNVKSNLNIHMRIRKGKNIYSQRAVEETHVRNHTCGKQFSSSVQLKMHI</sequence>
<dbReference type="GO" id="GO:0005634">
    <property type="term" value="C:nucleus"/>
    <property type="evidence" value="ECO:0007669"/>
    <property type="project" value="UniProtKB-SubCell"/>
</dbReference>
<proteinExistence type="predicted"/>
<feature type="compositionally biased region" description="Polar residues" evidence="12">
    <location>
        <begin position="139"/>
        <end position="152"/>
    </location>
</feature>
<feature type="domain" description="C2H2-type" evidence="14">
    <location>
        <begin position="182"/>
        <end position="209"/>
    </location>
</feature>
<evidence type="ECO:0000313" key="15">
    <source>
        <dbReference type="Ensembl" id="ENSONIP00000036585.1"/>
    </source>
</evidence>
<feature type="domain" description="C2H2-type" evidence="14">
    <location>
        <begin position="266"/>
        <end position="293"/>
    </location>
</feature>
<keyword evidence="7" id="KW-0805">Transcription regulation</keyword>
<feature type="compositionally biased region" description="Basic and acidic residues" evidence="12">
    <location>
        <begin position="156"/>
        <end position="166"/>
    </location>
</feature>
<dbReference type="GO" id="GO:0008270">
    <property type="term" value="F:zinc ion binding"/>
    <property type="evidence" value="ECO:0007669"/>
    <property type="project" value="UniProtKB-KW"/>
</dbReference>
<keyword evidence="13" id="KW-1133">Transmembrane helix</keyword>
<evidence type="ECO:0000256" key="3">
    <source>
        <dbReference type="ARBA" id="ARBA00022723"/>
    </source>
</evidence>
<reference evidence="16" key="1">
    <citation type="submission" date="2012-01" db="EMBL/GenBank/DDBJ databases">
        <title>The Genome Sequence of Oreochromis niloticus (Nile Tilapia).</title>
        <authorList>
            <consortium name="Broad Institute Genome Assembly Team"/>
            <consortium name="Broad Institute Sequencing Platform"/>
            <person name="Di Palma F."/>
            <person name="Johnson J."/>
            <person name="Lander E.S."/>
            <person name="Lindblad-Toh K."/>
        </authorList>
    </citation>
    <scope>NUCLEOTIDE SEQUENCE [LARGE SCALE GENOMIC DNA]</scope>
</reference>
<dbReference type="Ensembl" id="ENSONIT00000087309.1">
    <property type="protein sequence ID" value="ENSONIP00000036585.1"/>
    <property type="gene ID" value="ENSONIG00000029116.1"/>
</dbReference>
<evidence type="ECO:0000256" key="8">
    <source>
        <dbReference type="ARBA" id="ARBA00023125"/>
    </source>
</evidence>
<dbReference type="GO" id="GO:0000981">
    <property type="term" value="F:DNA-binding transcription factor activity, RNA polymerase II-specific"/>
    <property type="evidence" value="ECO:0007669"/>
    <property type="project" value="TreeGrafter"/>
</dbReference>
<evidence type="ECO:0000256" key="5">
    <source>
        <dbReference type="ARBA" id="ARBA00022771"/>
    </source>
</evidence>
<dbReference type="Gene3D" id="3.30.160.60">
    <property type="entry name" value="Classic Zinc Finger"/>
    <property type="match status" value="5"/>
</dbReference>
<evidence type="ECO:0000256" key="4">
    <source>
        <dbReference type="ARBA" id="ARBA00022737"/>
    </source>
</evidence>
<feature type="domain" description="C2H2-type" evidence="14">
    <location>
        <begin position="238"/>
        <end position="265"/>
    </location>
</feature>
<dbReference type="PANTHER" id="PTHR23235:SF120">
    <property type="entry name" value="KRUPPEL-LIKE FACTOR 15"/>
    <property type="match status" value="1"/>
</dbReference>
<reference evidence="15" key="3">
    <citation type="submission" date="2025-09" db="UniProtKB">
        <authorList>
            <consortium name="Ensembl"/>
        </authorList>
    </citation>
    <scope>IDENTIFICATION</scope>
</reference>
<keyword evidence="16" id="KW-1185">Reference proteome</keyword>
<keyword evidence="4" id="KW-0677">Repeat</keyword>
<dbReference type="PANTHER" id="PTHR23235">
    <property type="entry name" value="KRUEPPEL-LIKE TRANSCRIPTION FACTOR"/>
    <property type="match status" value="1"/>
</dbReference>
<evidence type="ECO:0000256" key="13">
    <source>
        <dbReference type="SAM" id="Phobius"/>
    </source>
</evidence>
<feature type="compositionally biased region" description="Basic and acidic residues" evidence="12">
    <location>
        <begin position="129"/>
        <end position="138"/>
    </location>
</feature>
<accession>A0A669BQ87</accession>
<dbReference type="Proteomes" id="UP000005207">
    <property type="component" value="Linkage group LG18"/>
</dbReference>
<keyword evidence="9" id="KW-0804">Transcription</keyword>
<dbReference type="OMA" id="IKNHVCN"/>
<keyword evidence="10" id="KW-0539">Nucleus</keyword>
<dbReference type="PROSITE" id="PS50157">
    <property type="entry name" value="ZINC_FINGER_C2H2_2"/>
    <property type="match status" value="5"/>
</dbReference>
<evidence type="ECO:0000256" key="11">
    <source>
        <dbReference type="PROSITE-ProRule" id="PRU00042"/>
    </source>
</evidence>
<organism evidence="15 16">
    <name type="scientific">Oreochromis niloticus</name>
    <name type="common">Nile tilapia</name>
    <name type="synonym">Tilapia nilotica</name>
    <dbReference type="NCBI Taxonomy" id="8128"/>
    <lineage>
        <taxon>Eukaryota</taxon>
        <taxon>Metazoa</taxon>
        <taxon>Chordata</taxon>
        <taxon>Craniata</taxon>
        <taxon>Vertebrata</taxon>
        <taxon>Euteleostomi</taxon>
        <taxon>Actinopterygii</taxon>
        <taxon>Neopterygii</taxon>
        <taxon>Teleostei</taxon>
        <taxon>Neoteleostei</taxon>
        <taxon>Acanthomorphata</taxon>
        <taxon>Ovalentaria</taxon>
        <taxon>Cichlomorphae</taxon>
        <taxon>Cichliformes</taxon>
        <taxon>Cichlidae</taxon>
        <taxon>African cichlids</taxon>
        <taxon>Pseudocrenilabrinae</taxon>
        <taxon>Oreochromini</taxon>
        <taxon>Oreochromis</taxon>
    </lineage>
</organism>
<dbReference type="Pfam" id="PF00096">
    <property type="entry name" value="zf-C2H2"/>
    <property type="match status" value="3"/>
</dbReference>
<evidence type="ECO:0000259" key="14">
    <source>
        <dbReference type="PROSITE" id="PS50157"/>
    </source>
</evidence>
<dbReference type="FunFam" id="3.30.160.60:FF:000110">
    <property type="entry name" value="Zinc finger protein-like"/>
    <property type="match status" value="1"/>
</dbReference>
<comment type="function">
    <text evidence="1">May be involved in transcriptional regulation.</text>
</comment>
<keyword evidence="13" id="KW-0812">Transmembrane</keyword>
<dbReference type="AlphaFoldDB" id="A0A669BQ87"/>
<dbReference type="FunFam" id="3.30.160.60:FF:000100">
    <property type="entry name" value="Zinc finger 45-like"/>
    <property type="match status" value="1"/>
</dbReference>
<keyword evidence="13" id="KW-0472">Membrane</keyword>
<keyword evidence="3" id="KW-0479">Metal-binding</keyword>
<dbReference type="InParanoid" id="A0A669BQ87"/>
<evidence type="ECO:0000313" key="16">
    <source>
        <dbReference type="Proteomes" id="UP000005207"/>
    </source>
</evidence>
<dbReference type="GeneTree" id="ENSGT00950000182774"/>
<keyword evidence="5 11" id="KW-0863">Zinc-finger</keyword>
<keyword evidence="6" id="KW-0862">Zinc</keyword>